<name>A0A037ZLN0_9RHOB</name>
<gene>
    <name evidence="2" type="ORF">ACMU_05590</name>
</gene>
<dbReference type="STRING" id="1454373.ACMU_05590"/>
<protein>
    <submittedName>
        <fullName evidence="2">Uncharacterized protein</fullName>
    </submittedName>
</protein>
<accession>A0A037ZLN0</accession>
<keyword evidence="1" id="KW-0812">Transmembrane</keyword>
<evidence type="ECO:0000256" key="1">
    <source>
        <dbReference type="SAM" id="Phobius"/>
    </source>
</evidence>
<keyword evidence="1" id="KW-1133">Transmembrane helix</keyword>
<keyword evidence="3" id="KW-1185">Reference proteome</keyword>
<feature type="transmembrane region" description="Helical" evidence="1">
    <location>
        <begin position="28"/>
        <end position="47"/>
    </location>
</feature>
<organism evidence="2 3">
    <name type="scientific">Actibacterium mucosum KCTC 23349</name>
    <dbReference type="NCBI Taxonomy" id="1454373"/>
    <lineage>
        <taxon>Bacteria</taxon>
        <taxon>Pseudomonadati</taxon>
        <taxon>Pseudomonadota</taxon>
        <taxon>Alphaproteobacteria</taxon>
        <taxon>Rhodobacterales</taxon>
        <taxon>Roseobacteraceae</taxon>
        <taxon>Actibacterium</taxon>
    </lineage>
</organism>
<evidence type="ECO:0000313" key="2">
    <source>
        <dbReference type="EMBL" id="KAJ56417.1"/>
    </source>
</evidence>
<comment type="caution">
    <text evidence="2">The sequence shown here is derived from an EMBL/GenBank/DDBJ whole genome shotgun (WGS) entry which is preliminary data.</text>
</comment>
<dbReference type="EMBL" id="JFKE01000002">
    <property type="protein sequence ID" value="KAJ56417.1"/>
    <property type="molecule type" value="Genomic_DNA"/>
</dbReference>
<evidence type="ECO:0000313" key="3">
    <source>
        <dbReference type="Proteomes" id="UP000026249"/>
    </source>
</evidence>
<dbReference type="Proteomes" id="UP000026249">
    <property type="component" value="Unassembled WGS sequence"/>
</dbReference>
<keyword evidence="1" id="KW-0472">Membrane</keyword>
<dbReference type="AlphaFoldDB" id="A0A037ZLN0"/>
<sequence length="157" mass="17253">MGPGWAPGRACQGRGDPLKWRHCSDKDFAMFRLLLCALTLLPFAAMAQDRFSVPLGSEVLIGQYTGWTSKCAVRRTTVKVLDKPSLGTIKLRRAKVAVPKTATVGDLPSDCIGKLLRGVHIYYLADQGQTGRDEVTFRLQYQGVSGSSTRRVIVTVR</sequence>
<proteinExistence type="predicted"/>
<reference evidence="2 3" key="1">
    <citation type="submission" date="2014-03" db="EMBL/GenBank/DDBJ databases">
        <title>Draft Genome Sequence of Actibacterium mucosum KCTC 23349, a Marine Alphaproteobacterium with Complex Ionic Requirements Isolated from Mediterranean Seawater at Malvarrosa Beach, Valencia, Spain.</title>
        <authorList>
            <person name="Arahal D.R."/>
            <person name="Shao Z."/>
            <person name="Lai Q."/>
            <person name="Pujalte M.J."/>
        </authorList>
    </citation>
    <scope>NUCLEOTIDE SEQUENCE [LARGE SCALE GENOMIC DNA]</scope>
    <source>
        <strain evidence="2 3">KCTC 23349</strain>
    </source>
</reference>